<gene>
    <name evidence="1" type="ORF">L3Q82_005944</name>
</gene>
<organism evidence="1 2">
    <name type="scientific">Scortum barcoo</name>
    <name type="common">barcoo grunter</name>
    <dbReference type="NCBI Taxonomy" id="214431"/>
    <lineage>
        <taxon>Eukaryota</taxon>
        <taxon>Metazoa</taxon>
        <taxon>Chordata</taxon>
        <taxon>Craniata</taxon>
        <taxon>Vertebrata</taxon>
        <taxon>Euteleostomi</taxon>
        <taxon>Actinopterygii</taxon>
        <taxon>Neopterygii</taxon>
        <taxon>Teleostei</taxon>
        <taxon>Neoteleostei</taxon>
        <taxon>Acanthomorphata</taxon>
        <taxon>Eupercaria</taxon>
        <taxon>Centrarchiformes</taxon>
        <taxon>Terapontoidei</taxon>
        <taxon>Terapontidae</taxon>
        <taxon>Scortum</taxon>
    </lineage>
</organism>
<name>A0ACB8X3E5_9TELE</name>
<sequence>METRNNQHRTQGIKDKNEHKNTRQTTQEKQGLISGDKISPVGGEVSKREGQSVTLTCNYETTSGYPRLYWFSVYLGVHITEGLTWELHSDSVVGKNAEHKKDNVLQPKGDVTVTEGEEVTLPCEYNTTSTNNNLFWYKQDGNNSPKFILRPFKGDKGNTPERFSSTLDSTLRSVPLKIQKLQLSDSACVLLCSAAHSDREIDRGVSCEDLTPVKKEEFSSEGSTVTLSYKYFKKATGGDEFYWYRQYPGKPPQFLIFHLGTQNATKPGLSVKVSEDKTQMDLQISSAAVTDSAVYYCAVRPTVTGNSKTLYKNLWSKDNRILHNVH</sequence>
<comment type="caution">
    <text evidence="1">The sequence shown here is derived from an EMBL/GenBank/DDBJ whole genome shotgun (WGS) entry which is preliminary data.</text>
</comment>
<keyword evidence="2" id="KW-1185">Reference proteome</keyword>
<reference evidence="1" key="1">
    <citation type="submission" date="2022-04" db="EMBL/GenBank/DDBJ databases">
        <title>Jade perch genome.</title>
        <authorList>
            <person name="Chao B."/>
        </authorList>
    </citation>
    <scope>NUCLEOTIDE SEQUENCE</scope>
    <source>
        <strain evidence="1">CB-2022</strain>
    </source>
</reference>
<dbReference type="EMBL" id="CM041533">
    <property type="protein sequence ID" value="KAI3374218.1"/>
    <property type="molecule type" value="Genomic_DNA"/>
</dbReference>
<protein>
    <submittedName>
        <fullName evidence="1">Uncharacterized protein</fullName>
    </submittedName>
</protein>
<proteinExistence type="predicted"/>
<evidence type="ECO:0000313" key="2">
    <source>
        <dbReference type="Proteomes" id="UP000831701"/>
    </source>
</evidence>
<evidence type="ECO:0000313" key="1">
    <source>
        <dbReference type="EMBL" id="KAI3374218.1"/>
    </source>
</evidence>
<accession>A0ACB8X3E5</accession>
<dbReference type="Proteomes" id="UP000831701">
    <property type="component" value="Chromosome 3"/>
</dbReference>